<proteinExistence type="inferred from homology"/>
<feature type="transmembrane region" description="Helical" evidence="5">
    <location>
        <begin position="12"/>
        <end position="31"/>
    </location>
</feature>
<dbReference type="Gene3D" id="1.10.3720.10">
    <property type="entry name" value="MetI-like"/>
    <property type="match status" value="1"/>
</dbReference>
<protein>
    <submittedName>
        <fullName evidence="7">ABC transporter permease</fullName>
    </submittedName>
</protein>
<dbReference type="GO" id="GO:0055085">
    <property type="term" value="P:transmembrane transport"/>
    <property type="evidence" value="ECO:0007669"/>
    <property type="project" value="InterPro"/>
</dbReference>
<gene>
    <name evidence="7" type="ORF">KDL01_38485</name>
</gene>
<accession>A0A941F0I9</accession>
<dbReference type="PANTHER" id="PTHR43376">
    <property type="entry name" value="OLIGOPEPTIDE TRANSPORT SYSTEM PERMEASE PROTEIN"/>
    <property type="match status" value="1"/>
</dbReference>
<organism evidence="7 8">
    <name type="scientific">Actinospica durhamensis</name>
    <dbReference type="NCBI Taxonomy" id="1508375"/>
    <lineage>
        <taxon>Bacteria</taxon>
        <taxon>Bacillati</taxon>
        <taxon>Actinomycetota</taxon>
        <taxon>Actinomycetes</taxon>
        <taxon>Catenulisporales</taxon>
        <taxon>Actinospicaceae</taxon>
        <taxon>Actinospica</taxon>
    </lineage>
</organism>
<keyword evidence="3 5" id="KW-1133">Transmembrane helix</keyword>
<evidence type="ECO:0000256" key="2">
    <source>
        <dbReference type="ARBA" id="ARBA00022692"/>
    </source>
</evidence>
<sequence>MRLRYIGRKLGFYLVAAWVAITVNFFLPRLIPGDPVSIIISRQTQSGTVPAGEAAALRKLLGLGSGSLLSQYGQYLDQLVHLNFGLSITEFPTPVADVVRPAIAWTLVLVGLATFISFCLGVGLGALAGWKRGTRIDALVPSTTLLTAMPYFWLALLLVYLFSQKWNLLPAQQGYDPSLDVGWNSAFIGSAIQHSILPAMTLVIASVGGWLLGMRNMTVATLSEDFVVAAEARGLSPVRVLTRYAARNAVLPSVSGFAVSIGFVVSGQIVMEQVFNYPGLGSLLFQAVSNEDYPLMQALFLTISFAVLGSNLLVDLLYGLIDPRTREA</sequence>
<keyword evidence="8" id="KW-1185">Reference proteome</keyword>
<comment type="similarity">
    <text evidence="5">Belongs to the binding-protein-dependent transport system permease family.</text>
</comment>
<reference evidence="7" key="1">
    <citation type="submission" date="2021-04" db="EMBL/GenBank/DDBJ databases">
        <title>Genome based classification of Actinospica acidithermotolerans sp. nov., an actinobacterium isolated from an Indonesian hot spring.</title>
        <authorList>
            <person name="Kusuma A.B."/>
            <person name="Putra K.E."/>
            <person name="Nafisah S."/>
            <person name="Loh J."/>
            <person name="Nouioui I."/>
            <person name="Goodfellow M."/>
        </authorList>
    </citation>
    <scope>NUCLEOTIDE SEQUENCE</scope>
    <source>
        <strain evidence="7">CSCA 57</strain>
    </source>
</reference>
<name>A0A941F0I9_9ACTN</name>
<feature type="domain" description="ABC transmembrane type-1" evidence="6">
    <location>
        <begin position="103"/>
        <end position="314"/>
    </location>
</feature>
<dbReference type="CDD" id="cd06261">
    <property type="entry name" value="TM_PBP2"/>
    <property type="match status" value="1"/>
</dbReference>
<dbReference type="GO" id="GO:0005886">
    <property type="term" value="C:plasma membrane"/>
    <property type="evidence" value="ECO:0007669"/>
    <property type="project" value="UniProtKB-SubCell"/>
</dbReference>
<dbReference type="PROSITE" id="PS50928">
    <property type="entry name" value="ABC_TM1"/>
    <property type="match status" value="1"/>
</dbReference>
<evidence type="ECO:0000259" key="6">
    <source>
        <dbReference type="PROSITE" id="PS50928"/>
    </source>
</evidence>
<comment type="caution">
    <text evidence="7">The sequence shown here is derived from an EMBL/GenBank/DDBJ whole genome shotgun (WGS) entry which is preliminary data.</text>
</comment>
<dbReference type="InterPro" id="IPR000515">
    <property type="entry name" value="MetI-like"/>
</dbReference>
<dbReference type="Proteomes" id="UP000675781">
    <property type="component" value="Unassembled WGS sequence"/>
</dbReference>
<comment type="subcellular location">
    <subcellularLocation>
        <location evidence="5">Cell membrane</location>
        <topology evidence="5">Multi-pass membrane protein</topology>
    </subcellularLocation>
    <subcellularLocation>
        <location evidence="1">Membrane</location>
        <topology evidence="1">Multi-pass membrane protein</topology>
    </subcellularLocation>
</comment>
<dbReference type="EMBL" id="JAGSOG010000397">
    <property type="protein sequence ID" value="MBR7839214.1"/>
    <property type="molecule type" value="Genomic_DNA"/>
</dbReference>
<keyword evidence="4 5" id="KW-0472">Membrane</keyword>
<dbReference type="AlphaFoldDB" id="A0A941F0I9"/>
<dbReference type="PANTHER" id="PTHR43376:SF1">
    <property type="entry name" value="OLIGOPEPTIDE TRANSPORT SYSTEM PERMEASE PROTEIN"/>
    <property type="match status" value="1"/>
</dbReference>
<feature type="transmembrane region" description="Helical" evidence="5">
    <location>
        <begin position="298"/>
        <end position="321"/>
    </location>
</feature>
<evidence type="ECO:0000256" key="1">
    <source>
        <dbReference type="ARBA" id="ARBA00004141"/>
    </source>
</evidence>
<feature type="transmembrane region" description="Helical" evidence="5">
    <location>
        <begin position="102"/>
        <end position="127"/>
    </location>
</feature>
<dbReference type="Pfam" id="PF00528">
    <property type="entry name" value="BPD_transp_1"/>
    <property type="match status" value="1"/>
</dbReference>
<keyword evidence="2 5" id="KW-0812">Transmembrane</keyword>
<evidence type="ECO:0000313" key="7">
    <source>
        <dbReference type="EMBL" id="MBR7839214.1"/>
    </source>
</evidence>
<evidence type="ECO:0000256" key="3">
    <source>
        <dbReference type="ARBA" id="ARBA00022989"/>
    </source>
</evidence>
<dbReference type="InterPro" id="IPR035906">
    <property type="entry name" value="MetI-like_sf"/>
</dbReference>
<feature type="transmembrane region" description="Helical" evidence="5">
    <location>
        <begin position="139"/>
        <end position="163"/>
    </location>
</feature>
<keyword evidence="5" id="KW-0813">Transport</keyword>
<evidence type="ECO:0000313" key="8">
    <source>
        <dbReference type="Proteomes" id="UP000675781"/>
    </source>
</evidence>
<feature type="transmembrane region" description="Helical" evidence="5">
    <location>
        <begin position="183"/>
        <end position="212"/>
    </location>
</feature>
<evidence type="ECO:0000256" key="4">
    <source>
        <dbReference type="ARBA" id="ARBA00023136"/>
    </source>
</evidence>
<dbReference type="SUPFAM" id="SSF161098">
    <property type="entry name" value="MetI-like"/>
    <property type="match status" value="1"/>
</dbReference>
<evidence type="ECO:0000256" key="5">
    <source>
        <dbReference type="RuleBase" id="RU363032"/>
    </source>
</evidence>
<feature type="transmembrane region" description="Helical" evidence="5">
    <location>
        <begin position="249"/>
        <end position="271"/>
    </location>
</feature>